<feature type="region of interest" description="Disordered" evidence="1">
    <location>
        <begin position="73"/>
        <end position="93"/>
    </location>
</feature>
<name>A0A1I8GBC3_9PLAT</name>
<evidence type="ECO:0000313" key="2">
    <source>
        <dbReference type="Proteomes" id="UP000095280"/>
    </source>
</evidence>
<reference evidence="3" key="1">
    <citation type="submission" date="2016-11" db="UniProtKB">
        <authorList>
            <consortium name="WormBaseParasite"/>
        </authorList>
    </citation>
    <scope>IDENTIFICATION</scope>
</reference>
<organism evidence="2 3">
    <name type="scientific">Macrostomum lignano</name>
    <dbReference type="NCBI Taxonomy" id="282301"/>
    <lineage>
        <taxon>Eukaryota</taxon>
        <taxon>Metazoa</taxon>
        <taxon>Spiralia</taxon>
        <taxon>Lophotrochozoa</taxon>
        <taxon>Platyhelminthes</taxon>
        <taxon>Rhabditophora</taxon>
        <taxon>Macrostomorpha</taxon>
        <taxon>Macrostomida</taxon>
        <taxon>Macrostomidae</taxon>
        <taxon>Macrostomum</taxon>
    </lineage>
</organism>
<feature type="region of interest" description="Disordered" evidence="1">
    <location>
        <begin position="132"/>
        <end position="153"/>
    </location>
</feature>
<dbReference type="Proteomes" id="UP000095280">
    <property type="component" value="Unplaced"/>
</dbReference>
<dbReference type="AlphaFoldDB" id="A0A1I8GBC3"/>
<dbReference type="WBParaSite" id="maker-uti_cns_0001365-snap-gene-0.8-mRNA-1">
    <property type="protein sequence ID" value="maker-uti_cns_0001365-snap-gene-0.8-mRNA-1"/>
    <property type="gene ID" value="maker-uti_cns_0001365-snap-gene-0.8"/>
</dbReference>
<evidence type="ECO:0000313" key="3">
    <source>
        <dbReference type="WBParaSite" id="maker-uti_cns_0001365-snap-gene-0.8-mRNA-1"/>
    </source>
</evidence>
<accession>A0A1I8GBC3</accession>
<proteinExistence type="predicted"/>
<keyword evidence="2" id="KW-1185">Reference proteome</keyword>
<protein>
    <submittedName>
        <fullName evidence="3">MBD domain-containing protein</fullName>
    </submittedName>
</protein>
<evidence type="ECO:0000256" key="1">
    <source>
        <dbReference type="SAM" id="MobiDB-lite"/>
    </source>
</evidence>
<sequence>QRAGRVRTVRRRSACGSVAQRRLKCGLQLPQALQQQSLGAAGGIRTRRLPHQLLHGSRPSCQRHLPFERLRSAGGERQSTERLAVPPTGGLHRRRLDGAQPAAAADIGDSVPAEALSVAYQPDSIYSRAQQQLGKRDYGRRSGVPASEQHRGSEVLAKQPFCGRVRQLLDGDMRTRPSVELRWLHELPADRLSGQPIWCRDRSQRACRSSERHNYDWRGGWPVFYRRPGGVRVSGERLVFGLCTPQLHSGTEFHRCLAAKYWPAVLP</sequence>